<accession>A0A1Y1X4K6</accession>
<dbReference type="OrthoDB" id="2158148at2759"/>
<dbReference type="Proteomes" id="UP000193498">
    <property type="component" value="Unassembled WGS sequence"/>
</dbReference>
<proteinExistence type="predicted"/>
<name>A0A1Y1X4K6_9FUNG</name>
<sequence>MNKRPYCSLADSAEQSPKLHTSMVQVDEAMKEMDNRYNTQFYSWIRNEGNVDYIAYYLQKLLYEVQETPQSMASVIRWLVDGWSIPRIAELLIKLFYHWGIGHPRFALVVSDITQDWSSSNRIDLTVALVLGERASKAAKFLKYLTNNWEPRAIMDSVRQICLRLKWSERYLKHFLIQYMTMCEEEHAHQRMTVSKLRICFESRQNTLNHWCTIDTTGSYETQNSLIEFSMEIFETIVWEMYELRYFRKWNLSCAQEKTCNLEARSSENVPMDVHANKKRLRITTSTEQLMDLRNQAIYEKLTSPQASVPVEYFNGTGII</sequence>
<evidence type="ECO:0000313" key="2">
    <source>
        <dbReference type="Proteomes" id="UP000193498"/>
    </source>
</evidence>
<protein>
    <submittedName>
        <fullName evidence="1">Uncharacterized protein</fullName>
    </submittedName>
</protein>
<dbReference type="InParanoid" id="A0A1Y1X4K6"/>
<organism evidence="1 2">
    <name type="scientific">Basidiobolus meristosporus CBS 931.73</name>
    <dbReference type="NCBI Taxonomy" id="1314790"/>
    <lineage>
        <taxon>Eukaryota</taxon>
        <taxon>Fungi</taxon>
        <taxon>Fungi incertae sedis</taxon>
        <taxon>Zoopagomycota</taxon>
        <taxon>Entomophthoromycotina</taxon>
        <taxon>Basidiobolomycetes</taxon>
        <taxon>Basidiobolales</taxon>
        <taxon>Basidiobolaceae</taxon>
        <taxon>Basidiobolus</taxon>
    </lineage>
</organism>
<reference evidence="1 2" key="1">
    <citation type="submission" date="2016-07" db="EMBL/GenBank/DDBJ databases">
        <title>Pervasive Adenine N6-methylation of Active Genes in Fungi.</title>
        <authorList>
            <consortium name="DOE Joint Genome Institute"/>
            <person name="Mondo S.J."/>
            <person name="Dannebaum R.O."/>
            <person name="Kuo R.C."/>
            <person name="Labutti K."/>
            <person name="Haridas S."/>
            <person name="Kuo A."/>
            <person name="Salamov A."/>
            <person name="Ahrendt S.R."/>
            <person name="Lipzen A."/>
            <person name="Sullivan W."/>
            <person name="Andreopoulos W.B."/>
            <person name="Clum A."/>
            <person name="Lindquist E."/>
            <person name="Daum C."/>
            <person name="Ramamoorthy G.K."/>
            <person name="Gryganskyi A."/>
            <person name="Culley D."/>
            <person name="Magnuson J.K."/>
            <person name="James T.Y."/>
            <person name="O'Malley M.A."/>
            <person name="Stajich J.E."/>
            <person name="Spatafora J.W."/>
            <person name="Visel A."/>
            <person name="Grigoriev I.V."/>
        </authorList>
    </citation>
    <scope>NUCLEOTIDE SEQUENCE [LARGE SCALE GENOMIC DNA]</scope>
    <source>
        <strain evidence="1 2">CBS 931.73</strain>
    </source>
</reference>
<evidence type="ECO:0000313" key="1">
    <source>
        <dbReference type="EMBL" id="ORX80751.1"/>
    </source>
</evidence>
<comment type="caution">
    <text evidence="1">The sequence shown here is derived from an EMBL/GenBank/DDBJ whole genome shotgun (WGS) entry which is preliminary data.</text>
</comment>
<dbReference type="EMBL" id="MCFE01000730">
    <property type="protein sequence ID" value="ORX80751.1"/>
    <property type="molecule type" value="Genomic_DNA"/>
</dbReference>
<keyword evidence="2" id="KW-1185">Reference proteome</keyword>
<gene>
    <name evidence="1" type="ORF">K493DRAFT_342514</name>
</gene>
<dbReference type="AlphaFoldDB" id="A0A1Y1X4K6"/>